<feature type="compositionally biased region" description="Gly residues" evidence="6">
    <location>
        <begin position="58"/>
        <end position="74"/>
    </location>
</feature>
<evidence type="ECO:0000256" key="6">
    <source>
        <dbReference type="SAM" id="MobiDB-lite"/>
    </source>
</evidence>
<keyword evidence="3 7" id="KW-1133">Transmembrane helix</keyword>
<evidence type="ECO:0000256" key="7">
    <source>
        <dbReference type="SAM" id="Phobius"/>
    </source>
</evidence>
<feature type="transmembrane region" description="Helical" evidence="7">
    <location>
        <begin position="434"/>
        <end position="460"/>
    </location>
</feature>
<feature type="transmembrane region" description="Helical" evidence="7">
    <location>
        <begin position="344"/>
        <end position="366"/>
    </location>
</feature>
<feature type="transmembrane region" description="Helical" evidence="7">
    <location>
        <begin position="186"/>
        <end position="204"/>
    </location>
</feature>
<feature type="region of interest" description="Disordered" evidence="6">
    <location>
        <begin position="1"/>
        <end position="84"/>
    </location>
</feature>
<dbReference type="RefSeq" id="WP_344563734.1">
    <property type="nucleotide sequence ID" value="NZ_BAAARJ010000004.1"/>
</dbReference>
<feature type="transmembrane region" description="Helical" evidence="7">
    <location>
        <begin position="157"/>
        <end position="180"/>
    </location>
</feature>
<keyword evidence="10" id="KW-1185">Reference proteome</keyword>
<evidence type="ECO:0000256" key="3">
    <source>
        <dbReference type="ARBA" id="ARBA00022989"/>
    </source>
</evidence>
<dbReference type="EMBL" id="BAAARJ010000004">
    <property type="protein sequence ID" value="GAA2603909.1"/>
    <property type="molecule type" value="Genomic_DNA"/>
</dbReference>
<feature type="transmembrane region" description="Helical" evidence="7">
    <location>
        <begin position="304"/>
        <end position="323"/>
    </location>
</feature>
<feature type="compositionally biased region" description="Low complexity" evidence="6">
    <location>
        <begin position="573"/>
        <end position="586"/>
    </location>
</feature>
<feature type="transmembrane region" description="Helical" evidence="7">
    <location>
        <begin position="216"/>
        <end position="241"/>
    </location>
</feature>
<protein>
    <submittedName>
        <fullName evidence="9">MFS transporter</fullName>
    </submittedName>
</protein>
<feature type="domain" description="Major facilitator superfamily (MFS) profile" evidence="8">
    <location>
        <begin position="91"/>
        <end position="569"/>
    </location>
</feature>
<evidence type="ECO:0000256" key="1">
    <source>
        <dbReference type="ARBA" id="ARBA00004651"/>
    </source>
</evidence>
<gene>
    <name evidence="9" type="ORF">GCM10009863_16840</name>
</gene>
<dbReference type="PRINTS" id="PR01036">
    <property type="entry name" value="TCRTETB"/>
</dbReference>
<name>A0ABP6C5V4_9ACTN</name>
<organism evidence="9 10">
    <name type="scientific">Streptomyces axinellae</name>
    <dbReference type="NCBI Taxonomy" id="552788"/>
    <lineage>
        <taxon>Bacteria</taxon>
        <taxon>Bacillati</taxon>
        <taxon>Actinomycetota</taxon>
        <taxon>Actinomycetes</taxon>
        <taxon>Kitasatosporales</taxon>
        <taxon>Streptomycetaceae</taxon>
        <taxon>Streptomyces</taxon>
    </lineage>
</organism>
<dbReference type="InterPro" id="IPR036259">
    <property type="entry name" value="MFS_trans_sf"/>
</dbReference>
<feature type="transmembrane region" description="Helical" evidence="7">
    <location>
        <begin position="278"/>
        <end position="298"/>
    </location>
</feature>
<sequence length="615" mass="60926">MQDIEGHRGAPGDDDVSGASGTGEPNGASGNGGTNTASGACAPENGGADGTDTTTGHHGVGADGASGDAGGNGNSGDNDDNDEGHPRRRAILVAVCAALLVIVVDNTVLNVALPSIAAAFDASTAGLQAVLDAYAVVFSGLLITAGALSDRWGRRRAMVTGLVVLGVASAAAALAWSVWWLVAMRALMGVGAALVMPATLALLVHVFPARERPRAFAVWGAVASVAMALGPVLGGALVAVWSWVGAFLINVPVVCCAVVAILRLVPESRDGRARRVDPAGASLITVGMVALTTAVILAGEGGFARLPVLVSALVALLAVGGFLRRQRRSATPMVDLSLYRDRQFAGGSAAVTIISLGTGSTLFILAQYLQLVRGLDPFEAGVASVPMAAGIVLGSLAGGRAPARIGHRLSVVAGFTGTAAGFLFLAALTPRSGFALVAVGLFLVGGGNGFAGPAVASTVLGAVPKDRAGLGSALNDTHQQFGVAFGVAALGSLLAAVYRARAPAGIPARARGSLAATLERADAHPGTGRATAEAARRAFTDAQSATMLAAAGCVAAGVTIAALVLRRDHRGAAGRPGARGGPVDAAPGGGPEETGPAEASRGATRRAVGAPDRSA</sequence>
<dbReference type="SUPFAM" id="SSF103473">
    <property type="entry name" value="MFS general substrate transporter"/>
    <property type="match status" value="1"/>
</dbReference>
<comment type="subcellular location">
    <subcellularLocation>
        <location evidence="1">Cell membrane</location>
        <topology evidence="1">Multi-pass membrane protein</topology>
    </subcellularLocation>
</comment>
<feature type="transmembrane region" description="Helical" evidence="7">
    <location>
        <begin position="90"/>
        <end position="113"/>
    </location>
</feature>
<dbReference type="InterPro" id="IPR011701">
    <property type="entry name" value="MFS"/>
</dbReference>
<feature type="transmembrane region" description="Helical" evidence="7">
    <location>
        <begin position="409"/>
        <end position="428"/>
    </location>
</feature>
<feature type="transmembrane region" description="Helical" evidence="7">
    <location>
        <begin position="125"/>
        <end position="145"/>
    </location>
</feature>
<reference evidence="10" key="1">
    <citation type="journal article" date="2019" name="Int. J. Syst. Evol. Microbiol.">
        <title>The Global Catalogue of Microorganisms (GCM) 10K type strain sequencing project: providing services to taxonomists for standard genome sequencing and annotation.</title>
        <authorList>
            <consortium name="The Broad Institute Genomics Platform"/>
            <consortium name="The Broad Institute Genome Sequencing Center for Infectious Disease"/>
            <person name="Wu L."/>
            <person name="Ma J."/>
        </authorList>
    </citation>
    <scope>NUCLEOTIDE SEQUENCE [LARGE SCALE GENOMIC DNA]</scope>
    <source>
        <strain evidence="10">JCM 16373</strain>
    </source>
</reference>
<dbReference type="CDD" id="cd17321">
    <property type="entry name" value="MFS_MMR_MDR_like"/>
    <property type="match status" value="1"/>
</dbReference>
<keyword evidence="5" id="KW-0046">Antibiotic resistance</keyword>
<keyword evidence="2 7" id="KW-0812">Transmembrane</keyword>
<dbReference type="Pfam" id="PF07690">
    <property type="entry name" value="MFS_1"/>
    <property type="match status" value="1"/>
</dbReference>
<evidence type="ECO:0000256" key="4">
    <source>
        <dbReference type="ARBA" id="ARBA00023136"/>
    </source>
</evidence>
<dbReference type="InterPro" id="IPR005829">
    <property type="entry name" value="Sugar_transporter_CS"/>
</dbReference>
<dbReference type="PROSITE" id="PS00216">
    <property type="entry name" value="SUGAR_TRANSPORT_1"/>
    <property type="match status" value="1"/>
</dbReference>
<feature type="transmembrane region" description="Helical" evidence="7">
    <location>
        <begin position="481"/>
        <end position="500"/>
    </location>
</feature>
<keyword evidence="4 7" id="KW-0472">Membrane</keyword>
<dbReference type="PROSITE" id="PS50850">
    <property type="entry name" value="MFS"/>
    <property type="match status" value="1"/>
</dbReference>
<evidence type="ECO:0000259" key="8">
    <source>
        <dbReference type="PROSITE" id="PS50850"/>
    </source>
</evidence>
<dbReference type="Gene3D" id="1.20.1720.10">
    <property type="entry name" value="Multidrug resistance protein D"/>
    <property type="match status" value="1"/>
</dbReference>
<feature type="transmembrane region" description="Helical" evidence="7">
    <location>
        <begin position="545"/>
        <end position="565"/>
    </location>
</feature>
<dbReference type="InterPro" id="IPR020846">
    <property type="entry name" value="MFS_dom"/>
</dbReference>
<proteinExistence type="predicted"/>
<evidence type="ECO:0000313" key="10">
    <source>
        <dbReference type="Proteomes" id="UP001501447"/>
    </source>
</evidence>
<dbReference type="PANTHER" id="PTHR42718">
    <property type="entry name" value="MAJOR FACILITATOR SUPERFAMILY MULTIDRUG TRANSPORTER MFSC"/>
    <property type="match status" value="1"/>
</dbReference>
<feature type="region of interest" description="Disordered" evidence="6">
    <location>
        <begin position="571"/>
        <end position="615"/>
    </location>
</feature>
<dbReference type="PANTHER" id="PTHR42718:SF42">
    <property type="entry name" value="EXPORT PROTEIN"/>
    <property type="match status" value="1"/>
</dbReference>
<feature type="compositionally biased region" description="Basic and acidic residues" evidence="6">
    <location>
        <begin position="1"/>
        <end position="11"/>
    </location>
</feature>
<dbReference type="Proteomes" id="UP001501447">
    <property type="component" value="Unassembled WGS sequence"/>
</dbReference>
<feature type="transmembrane region" description="Helical" evidence="7">
    <location>
        <begin position="378"/>
        <end position="397"/>
    </location>
</feature>
<accession>A0ABP6C5V4</accession>
<evidence type="ECO:0000256" key="5">
    <source>
        <dbReference type="ARBA" id="ARBA00023251"/>
    </source>
</evidence>
<dbReference type="Gene3D" id="1.20.1250.20">
    <property type="entry name" value="MFS general substrate transporter like domains"/>
    <property type="match status" value="1"/>
</dbReference>
<evidence type="ECO:0000256" key="2">
    <source>
        <dbReference type="ARBA" id="ARBA00022692"/>
    </source>
</evidence>
<comment type="caution">
    <text evidence="9">The sequence shown here is derived from an EMBL/GenBank/DDBJ whole genome shotgun (WGS) entry which is preliminary data.</text>
</comment>
<feature type="transmembrane region" description="Helical" evidence="7">
    <location>
        <begin position="247"/>
        <end position="266"/>
    </location>
</feature>
<evidence type="ECO:0000313" key="9">
    <source>
        <dbReference type="EMBL" id="GAA2603909.1"/>
    </source>
</evidence>